<reference evidence="1" key="1">
    <citation type="journal article" date="2020" name="Stud. Mycol.">
        <title>101 Dothideomycetes genomes: a test case for predicting lifestyles and emergence of pathogens.</title>
        <authorList>
            <person name="Haridas S."/>
            <person name="Albert R."/>
            <person name="Binder M."/>
            <person name="Bloem J."/>
            <person name="Labutti K."/>
            <person name="Salamov A."/>
            <person name="Andreopoulos B."/>
            <person name="Baker S."/>
            <person name="Barry K."/>
            <person name="Bills G."/>
            <person name="Bluhm B."/>
            <person name="Cannon C."/>
            <person name="Castanera R."/>
            <person name="Culley D."/>
            <person name="Daum C."/>
            <person name="Ezra D."/>
            <person name="Gonzalez J."/>
            <person name="Henrissat B."/>
            <person name="Kuo A."/>
            <person name="Liang C."/>
            <person name="Lipzen A."/>
            <person name="Lutzoni F."/>
            <person name="Magnuson J."/>
            <person name="Mondo S."/>
            <person name="Nolan M."/>
            <person name="Ohm R."/>
            <person name="Pangilinan J."/>
            <person name="Park H.-J."/>
            <person name="Ramirez L."/>
            <person name="Alfaro M."/>
            <person name="Sun H."/>
            <person name="Tritt A."/>
            <person name="Yoshinaga Y."/>
            <person name="Zwiers L.-H."/>
            <person name="Turgeon B."/>
            <person name="Goodwin S."/>
            <person name="Spatafora J."/>
            <person name="Crous P."/>
            <person name="Grigoriev I."/>
        </authorList>
    </citation>
    <scope>NUCLEOTIDE SEQUENCE</scope>
    <source>
        <strain evidence="1">ATCC 200398</strain>
    </source>
</reference>
<sequence length="286" mass="31104">MRFDEASSGWPRPKPEGKTVNAEGLLMSREWCGEARNTYGKAWRRGGVNDVLIGLIEDRVEWMSVRHSSPDTEKVGVSTTAVAVPLICGFSITGIGKREREMPATGMGNRGQTVGKTNNRERVWKERLQKVKALRKVGATLKPTRGRRLLSNTEDDACSAQRAEEGLLCLKGQLSSLHGAVVLMMALKAALSPLPSESHLIHQPAIISSRDAGAGSGAEISATGHQSKKYPHCTNKGIKQKFTAWEIIIMKSTRGSHRALNIPARDHELIPSSALSLILCRQVAGP</sequence>
<evidence type="ECO:0000313" key="2">
    <source>
        <dbReference type="Proteomes" id="UP000799755"/>
    </source>
</evidence>
<gene>
    <name evidence="1" type="ORF">BDR25DRAFT_349590</name>
</gene>
<protein>
    <submittedName>
        <fullName evidence="1">Uncharacterized protein</fullName>
    </submittedName>
</protein>
<name>A0ACB6RDV7_9PLEO</name>
<organism evidence="1 2">
    <name type="scientific">Lindgomyces ingoldianus</name>
    <dbReference type="NCBI Taxonomy" id="673940"/>
    <lineage>
        <taxon>Eukaryota</taxon>
        <taxon>Fungi</taxon>
        <taxon>Dikarya</taxon>
        <taxon>Ascomycota</taxon>
        <taxon>Pezizomycotina</taxon>
        <taxon>Dothideomycetes</taxon>
        <taxon>Pleosporomycetidae</taxon>
        <taxon>Pleosporales</taxon>
        <taxon>Lindgomycetaceae</taxon>
        <taxon>Lindgomyces</taxon>
    </lineage>
</organism>
<evidence type="ECO:0000313" key="1">
    <source>
        <dbReference type="EMBL" id="KAF2476510.1"/>
    </source>
</evidence>
<comment type="caution">
    <text evidence="1">The sequence shown here is derived from an EMBL/GenBank/DDBJ whole genome shotgun (WGS) entry which is preliminary data.</text>
</comment>
<dbReference type="Proteomes" id="UP000799755">
    <property type="component" value="Unassembled WGS sequence"/>
</dbReference>
<proteinExistence type="predicted"/>
<accession>A0ACB6RDV7</accession>
<keyword evidence="2" id="KW-1185">Reference proteome</keyword>
<dbReference type="EMBL" id="MU003494">
    <property type="protein sequence ID" value="KAF2476510.1"/>
    <property type="molecule type" value="Genomic_DNA"/>
</dbReference>